<keyword evidence="3" id="KW-1185">Reference proteome</keyword>
<organism evidence="2 3">
    <name type="scientific">Trichoderma lentiforme</name>
    <dbReference type="NCBI Taxonomy" id="1567552"/>
    <lineage>
        <taxon>Eukaryota</taxon>
        <taxon>Fungi</taxon>
        <taxon>Dikarya</taxon>
        <taxon>Ascomycota</taxon>
        <taxon>Pezizomycotina</taxon>
        <taxon>Sordariomycetes</taxon>
        <taxon>Hypocreomycetidae</taxon>
        <taxon>Hypocreales</taxon>
        <taxon>Hypocreaceae</taxon>
        <taxon>Trichoderma</taxon>
    </lineage>
</organism>
<comment type="caution">
    <text evidence="2">The sequence shown here is derived from an EMBL/GenBank/DDBJ whole genome shotgun (WGS) entry which is preliminary data.</text>
</comment>
<feature type="compositionally biased region" description="Polar residues" evidence="1">
    <location>
        <begin position="60"/>
        <end position="71"/>
    </location>
</feature>
<accession>A0A9P5CAB7</accession>
<reference evidence="2 3" key="1">
    <citation type="submission" date="2018-06" db="EMBL/GenBank/DDBJ databases">
        <title>Genome analysis of cellulolytic fungus Trichoderma lentiforme CFAM-422.</title>
        <authorList>
            <person name="Steindorff A.S."/>
            <person name="Formighieri E.F."/>
            <person name="Midorikawa G.E.O."/>
            <person name="Tamietti M.S."/>
            <person name="Ramos E.Z."/>
            <person name="Silva A.S."/>
            <person name="Bon E.P.S."/>
            <person name="Mendes T.D."/>
            <person name="Damaso M.C.T."/>
            <person name="Favaro L.C.L."/>
        </authorList>
    </citation>
    <scope>NUCLEOTIDE SEQUENCE [LARGE SCALE GENOMIC DNA]</scope>
    <source>
        <strain evidence="2 3">CFAM-422</strain>
    </source>
</reference>
<evidence type="ECO:0000313" key="3">
    <source>
        <dbReference type="Proteomes" id="UP000801864"/>
    </source>
</evidence>
<gene>
    <name evidence="2" type="ORF">CFAM422_010780</name>
</gene>
<sequence length="162" mass="17948">MEASPSGSRSTLDWLSIHQKGRGRHSLGLGRQVGVNETRCVRTRRPVNNACVGGAVASRPPSSVEQKQQSEGAERGSSGLIELEQLEHRPSNGSFPIGYFTTVNESYNVLLWKTHGPRREHSTIGGVAWSRKQFRYQQEFSNRGSRSMIRTCTYASPSSKAE</sequence>
<name>A0A9P5CAB7_9HYPO</name>
<evidence type="ECO:0000313" key="2">
    <source>
        <dbReference type="EMBL" id="KAF3062511.1"/>
    </source>
</evidence>
<proteinExistence type="predicted"/>
<evidence type="ECO:0000256" key="1">
    <source>
        <dbReference type="SAM" id="MobiDB-lite"/>
    </source>
</evidence>
<protein>
    <submittedName>
        <fullName evidence="2">Uncharacterized protein</fullName>
    </submittedName>
</protein>
<dbReference type="Proteomes" id="UP000801864">
    <property type="component" value="Unassembled WGS sequence"/>
</dbReference>
<dbReference type="EMBL" id="QLNT01000021">
    <property type="protein sequence ID" value="KAF3062511.1"/>
    <property type="molecule type" value="Genomic_DNA"/>
</dbReference>
<feature type="region of interest" description="Disordered" evidence="1">
    <location>
        <begin position="52"/>
        <end position="81"/>
    </location>
</feature>
<dbReference type="AlphaFoldDB" id="A0A9P5CAB7"/>